<dbReference type="InterPro" id="IPR012337">
    <property type="entry name" value="RNaseH-like_sf"/>
</dbReference>
<dbReference type="GO" id="GO:0006952">
    <property type="term" value="P:defense response"/>
    <property type="evidence" value="ECO:0007669"/>
    <property type="project" value="UniProtKB-ARBA"/>
</dbReference>
<keyword evidence="9" id="KW-0540">Nuclease</keyword>
<dbReference type="Gene3D" id="3.30.420.10">
    <property type="entry name" value="Ribonuclease H-like superfamily/Ribonuclease H"/>
    <property type="match status" value="1"/>
</dbReference>
<dbReference type="Pfam" id="PF04641">
    <property type="entry name" value="Rtf2"/>
    <property type="match status" value="1"/>
</dbReference>
<evidence type="ECO:0000256" key="10">
    <source>
        <dbReference type="ARBA" id="ARBA00022723"/>
    </source>
</evidence>
<evidence type="ECO:0000256" key="1">
    <source>
        <dbReference type="ARBA" id="ARBA00001663"/>
    </source>
</evidence>
<dbReference type="EMBL" id="JBCGBO010000004">
    <property type="protein sequence ID" value="KAK9210643.1"/>
    <property type="molecule type" value="Genomic_DNA"/>
</dbReference>
<dbReference type="AlphaFoldDB" id="A0AAP0QWE4"/>
<dbReference type="InterPro" id="IPR027799">
    <property type="entry name" value="Rtf2_RING-finger"/>
</dbReference>
<keyword evidence="16" id="KW-0539">Nucleus</keyword>
<dbReference type="GO" id="GO:0046872">
    <property type="term" value="F:metal ion binding"/>
    <property type="evidence" value="ECO:0007669"/>
    <property type="project" value="UniProtKB-KW"/>
</dbReference>
<evidence type="ECO:0000256" key="3">
    <source>
        <dbReference type="ARBA" id="ARBA00004123"/>
    </source>
</evidence>
<protein>
    <recommendedName>
        <fullName evidence="7">poly(A)-specific ribonuclease</fullName>
        <ecNumber evidence="7">3.1.13.4</ecNumber>
    </recommendedName>
</protein>
<evidence type="ECO:0000256" key="4">
    <source>
        <dbReference type="ARBA" id="ARBA00004496"/>
    </source>
</evidence>
<keyword evidence="10" id="KW-0479">Metal-binding</keyword>
<dbReference type="FunFam" id="3.30.420.10:FF:000027">
    <property type="entry name" value="Putative CCR4-associated factor 1 7"/>
    <property type="match status" value="1"/>
</dbReference>
<dbReference type="InterPro" id="IPR036397">
    <property type="entry name" value="RNaseH_sf"/>
</dbReference>
<dbReference type="EC" id="3.1.13.4" evidence="7"/>
<dbReference type="Proteomes" id="UP001428341">
    <property type="component" value="Unassembled WGS sequence"/>
</dbReference>
<evidence type="ECO:0000313" key="19">
    <source>
        <dbReference type="EMBL" id="KAK9210643.1"/>
    </source>
</evidence>
<organism evidence="19 20">
    <name type="scientific">Citrus x changshan-huyou</name>
    <dbReference type="NCBI Taxonomy" id="2935761"/>
    <lineage>
        <taxon>Eukaryota</taxon>
        <taxon>Viridiplantae</taxon>
        <taxon>Streptophyta</taxon>
        <taxon>Embryophyta</taxon>
        <taxon>Tracheophyta</taxon>
        <taxon>Spermatophyta</taxon>
        <taxon>Magnoliopsida</taxon>
        <taxon>eudicotyledons</taxon>
        <taxon>Gunneridae</taxon>
        <taxon>Pentapetalae</taxon>
        <taxon>rosids</taxon>
        <taxon>malvids</taxon>
        <taxon>Sapindales</taxon>
        <taxon>Rutaceae</taxon>
        <taxon>Aurantioideae</taxon>
        <taxon>Citrus</taxon>
    </lineage>
</organism>
<evidence type="ECO:0000256" key="15">
    <source>
        <dbReference type="ARBA" id="ARBA00023163"/>
    </source>
</evidence>
<sequence>MRSKTQIFIKSPSNSLTTLTVGANQFETLNHLKSSLLSPDQPLSSLYFTLNGKILDESTPLFKNPQIAPLSTLYLRQRVFGGGGDGGATGAESRDCYLNMYAEKKPDKIDPNEQRLSKWCNCALSNEPLREPCVIDKLGTIFNKEALVYALLSKNLPKQYSYIKGLKDLINVKPSRVPGAEENGDGIRFQCPITGLEFNGKYRFVAMRTCGHVLSTKALKEVKSSSCLVCHEEFGEMDKILINGNEEEVSVLRERMEEEKLKVKEKKVKKVKNGEDCVGEDVAVDSLRVSGAKRGAVENKSGEKALAKVDVNGKAGNVNGASGNPAVKRFKAADMAPPNANKQVYASIFTSSKKSDFKETYSCRSLPLESNMSILPKTESIHIREVWNDNLEHEFSLIRDIVDDYPYIAMDTEFPGIVLRSIGNFKSSSEYNYQNLKVNVDLLKLIQLGLTFTDENGNLPKCGTDKYCLWQFNFREFSPDEDVYAYDSIKLLSRSGIDFKKNKEKGVDAMRFSELLMSSGIVLNDSVHWVTFHSGYDFGYLLKLLTCKDLPETQACFFDLIKMYFPTLYDIKHLMKFCNSLHGGLNKLAELLEVERIGICHQAGSDSLLTCCTFMKMKDNFFKGSPEKYAGVLYGLGVENGQISQ</sequence>
<comment type="similarity">
    <text evidence="5">Belongs to the CAF1 family.</text>
</comment>
<dbReference type="InterPro" id="IPR006941">
    <property type="entry name" value="RNase_CAF1"/>
</dbReference>
<reference evidence="19 20" key="1">
    <citation type="submission" date="2024-05" db="EMBL/GenBank/DDBJ databases">
        <title>Haplotype-resolved chromosome-level genome assembly of Huyou (Citrus changshanensis).</title>
        <authorList>
            <person name="Miao C."/>
            <person name="Chen W."/>
            <person name="Wu Y."/>
            <person name="Wang L."/>
            <person name="Zhao S."/>
            <person name="Grierson D."/>
            <person name="Xu C."/>
            <person name="Chen K."/>
        </authorList>
    </citation>
    <scope>NUCLEOTIDE SEQUENCE [LARGE SCALE GENOMIC DNA]</scope>
    <source>
        <strain evidence="19">01-14</strain>
        <tissue evidence="19">Leaf</tissue>
    </source>
</reference>
<feature type="coiled-coil region" evidence="18">
    <location>
        <begin position="242"/>
        <end position="269"/>
    </location>
</feature>
<evidence type="ECO:0000256" key="9">
    <source>
        <dbReference type="ARBA" id="ARBA00022722"/>
    </source>
</evidence>
<evidence type="ECO:0000313" key="20">
    <source>
        <dbReference type="Proteomes" id="UP001428341"/>
    </source>
</evidence>
<evidence type="ECO:0000256" key="5">
    <source>
        <dbReference type="ARBA" id="ARBA00008372"/>
    </source>
</evidence>
<dbReference type="GO" id="GO:0009617">
    <property type="term" value="P:response to bacterium"/>
    <property type="evidence" value="ECO:0007669"/>
    <property type="project" value="UniProtKB-ARBA"/>
</dbReference>
<comment type="catalytic activity">
    <reaction evidence="1">
        <text>Exonucleolytic cleavage of poly(A) to 5'-AMP.</text>
        <dbReference type="EC" id="3.1.13.4"/>
    </reaction>
</comment>
<comment type="cofactor">
    <cofactor evidence="2">
        <name>a divalent metal cation</name>
        <dbReference type="ChEBI" id="CHEBI:60240"/>
    </cofactor>
</comment>
<dbReference type="GO" id="GO:0005737">
    <property type="term" value="C:cytoplasm"/>
    <property type="evidence" value="ECO:0007669"/>
    <property type="project" value="UniProtKB-SubCell"/>
</dbReference>
<dbReference type="PANTHER" id="PTHR10797">
    <property type="entry name" value="CCR4-NOT TRANSCRIPTION COMPLEX SUBUNIT"/>
    <property type="match status" value="1"/>
</dbReference>
<keyword evidence="18" id="KW-0175">Coiled coil</keyword>
<keyword evidence="12" id="KW-0269">Exonuclease</keyword>
<comment type="caution">
    <text evidence="19">The sequence shown here is derived from an EMBL/GenBank/DDBJ whole genome shotgun (WGS) entry which is preliminary data.</text>
</comment>
<gene>
    <name evidence="19" type="ORF">WN944_003014</name>
</gene>
<evidence type="ECO:0000256" key="16">
    <source>
        <dbReference type="ARBA" id="ARBA00023242"/>
    </source>
</evidence>
<evidence type="ECO:0000256" key="17">
    <source>
        <dbReference type="ARBA" id="ARBA00025148"/>
    </source>
</evidence>
<evidence type="ECO:0000256" key="6">
    <source>
        <dbReference type="ARBA" id="ARBA00011757"/>
    </source>
</evidence>
<dbReference type="Pfam" id="PF04857">
    <property type="entry name" value="CAF1"/>
    <property type="match status" value="1"/>
</dbReference>
<evidence type="ECO:0000256" key="14">
    <source>
        <dbReference type="ARBA" id="ARBA00023015"/>
    </source>
</evidence>
<name>A0AAP0QWE4_9ROSI</name>
<dbReference type="CDD" id="cd16653">
    <property type="entry name" value="RING-like_Rtf2"/>
    <property type="match status" value="1"/>
</dbReference>
<comment type="subunit">
    <text evidence="6">Component of the CCR4-NOT complex, at least composed of CRR4 and CAF1 proteins.</text>
</comment>
<keyword evidence="14" id="KW-0805">Transcription regulation</keyword>
<comment type="function">
    <text evidence="17">Ubiquitous transcription factor required for a diverse set of processes. It is a component of the CCR4 complex involved in the control of gene expression.</text>
</comment>
<evidence type="ECO:0000256" key="7">
    <source>
        <dbReference type="ARBA" id="ARBA00012161"/>
    </source>
</evidence>
<keyword evidence="13" id="KW-0694">RNA-binding</keyword>
<dbReference type="GO" id="GO:0004535">
    <property type="term" value="F:poly(A)-specific ribonuclease activity"/>
    <property type="evidence" value="ECO:0007669"/>
    <property type="project" value="UniProtKB-EC"/>
</dbReference>
<keyword evidence="20" id="KW-1185">Reference proteome</keyword>
<dbReference type="SUPFAM" id="SSF53098">
    <property type="entry name" value="Ribonuclease H-like"/>
    <property type="match status" value="1"/>
</dbReference>
<keyword evidence="11" id="KW-0378">Hydrolase</keyword>
<accession>A0AAP0QWE4</accession>
<evidence type="ECO:0000256" key="11">
    <source>
        <dbReference type="ARBA" id="ARBA00022801"/>
    </source>
</evidence>
<evidence type="ECO:0000256" key="2">
    <source>
        <dbReference type="ARBA" id="ARBA00001968"/>
    </source>
</evidence>
<comment type="subcellular location">
    <subcellularLocation>
        <location evidence="4">Cytoplasm</location>
    </subcellularLocation>
    <subcellularLocation>
        <location evidence="3">Nucleus</location>
    </subcellularLocation>
</comment>
<keyword evidence="8" id="KW-0963">Cytoplasm</keyword>
<evidence type="ECO:0000256" key="13">
    <source>
        <dbReference type="ARBA" id="ARBA00022884"/>
    </source>
</evidence>
<dbReference type="GO" id="GO:0005634">
    <property type="term" value="C:nucleus"/>
    <property type="evidence" value="ECO:0007669"/>
    <property type="project" value="UniProtKB-SubCell"/>
</dbReference>
<dbReference type="GO" id="GO:0000289">
    <property type="term" value="P:nuclear-transcribed mRNA poly(A) tail shortening"/>
    <property type="evidence" value="ECO:0007669"/>
    <property type="project" value="UniProtKB-ARBA"/>
</dbReference>
<keyword evidence="15" id="KW-0804">Transcription</keyword>
<dbReference type="GO" id="GO:0030014">
    <property type="term" value="C:CCR4-NOT complex"/>
    <property type="evidence" value="ECO:0007669"/>
    <property type="project" value="InterPro"/>
</dbReference>
<dbReference type="InterPro" id="IPR039637">
    <property type="entry name" value="CNOT7/CNOT8/Pop2"/>
</dbReference>
<evidence type="ECO:0000256" key="18">
    <source>
        <dbReference type="SAM" id="Coils"/>
    </source>
</evidence>
<evidence type="ECO:0000256" key="12">
    <source>
        <dbReference type="ARBA" id="ARBA00022839"/>
    </source>
</evidence>
<dbReference type="GO" id="GO:0003723">
    <property type="term" value="F:RNA binding"/>
    <property type="evidence" value="ECO:0007669"/>
    <property type="project" value="UniProtKB-KW"/>
</dbReference>
<proteinExistence type="inferred from homology"/>
<evidence type="ECO:0000256" key="8">
    <source>
        <dbReference type="ARBA" id="ARBA00022490"/>
    </source>
</evidence>